<evidence type="ECO:0000256" key="15">
    <source>
        <dbReference type="ARBA" id="ARBA00023128"/>
    </source>
</evidence>
<protein>
    <recommendedName>
        <fullName evidence="4 20">Cytochrome b</fullName>
    </recommendedName>
</protein>
<dbReference type="PIRSF" id="PIRSF038885">
    <property type="entry name" value="COB"/>
    <property type="match status" value="1"/>
</dbReference>
<evidence type="ECO:0000256" key="17">
    <source>
        <dbReference type="ARBA" id="ARBA00061233"/>
    </source>
</evidence>
<keyword evidence="12 20" id="KW-1133">Transmembrane helix</keyword>
<feature type="domain" description="Cytochrome b/b6 C-terminal region profile" evidence="22">
    <location>
        <begin position="210"/>
        <end position="380"/>
    </location>
</feature>
<dbReference type="EMBL" id="OL457400">
    <property type="protein sequence ID" value="UXB59536.1"/>
    <property type="molecule type" value="Genomic_DNA"/>
</dbReference>
<name>A0A977JP35_9TELE</name>
<keyword evidence="7 20" id="KW-0679">Respiratory chain</keyword>
<comment type="cofactor">
    <cofactor evidence="20">
        <name>heme b</name>
        <dbReference type="ChEBI" id="CHEBI:60344"/>
    </cofactor>
    <text evidence="20">Binds 2 heme groups non-covalently.</text>
</comment>
<comment type="subunit">
    <text evidence="3">The cytochrome bc1 complex contains 3 respiratory subunits (MT-CYB, CYC1 and UQCRFS1), 2 core proteins (UQCRC1 and UQCRC2) and probably 6 low-molecular weight proteins.</text>
</comment>
<accession>A0A977JP35</accession>
<dbReference type="FunFam" id="1.20.810.10:FF:000002">
    <property type="entry name" value="Cytochrome b"/>
    <property type="match status" value="1"/>
</dbReference>
<dbReference type="SUPFAM" id="SSF81342">
    <property type="entry name" value="Transmembrane di-heme cytochromes"/>
    <property type="match status" value="1"/>
</dbReference>
<feature type="transmembrane region" description="Helical" evidence="20">
    <location>
        <begin position="320"/>
        <end position="341"/>
    </location>
</feature>
<dbReference type="InterPro" id="IPR036150">
    <property type="entry name" value="Cyt_b/b6_C_sf"/>
</dbReference>
<feature type="binding site" evidence="18">
    <location>
        <position position="201"/>
    </location>
    <ligand>
        <name>a ubiquinone</name>
        <dbReference type="ChEBI" id="CHEBI:16389"/>
    </ligand>
</feature>
<dbReference type="Gene3D" id="1.20.810.10">
    <property type="entry name" value="Cytochrome Bc1 Complex, Chain C"/>
    <property type="match status" value="1"/>
</dbReference>
<dbReference type="Pfam" id="PF00033">
    <property type="entry name" value="Cytochrome_B"/>
    <property type="match status" value="1"/>
</dbReference>
<keyword evidence="9 19" id="KW-0479">Metal-binding</keyword>
<evidence type="ECO:0000256" key="9">
    <source>
        <dbReference type="ARBA" id="ARBA00022723"/>
    </source>
</evidence>
<keyword evidence="5 20" id="KW-0813">Transport</keyword>
<dbReference type="InterPro" id="IPR027387">
    <property type="entry name" value="Cytb/b6-like_sf"/>
</dbReference>
<dbReference type="AlphaFoldDB" id="A0A977JP35"/>
<evidence type="ECO:0000256" key="13">
    <source>
        <dbReference type="ARBA" id="ARBA00023004"/>
    </source>
</evidence>
<feature type="binding site" description="axial binding residue" evidence="19">
    <location>
        <position position="97"/>
    </location>
    <ligand>
        <name>heme b</name>
        <dbReference type="ChEBI" id="CHEBI:60344"/>
        <label>b566</label>
    </ligand>
    <ligandPart>
        <name>Fe</name>
        <dbReference type="ChEBI" id="CHEBI:18248"/>
    </ligandPart>
</feature>
<gene>
    <name evidence="23" type="primary">CYTB</name>
</gene>
<feature type="transmembrane region" description="Helical" evidence="20">
    <location>
        <begin position="87"/>
        <end position="107"/>
    </location>
</feature>
<dbReference type="GO" id="GO:0046872">
    <property type="term" value="F:metal ion binding"/>
    <property type="evidence" value="ECO:0007669"/>
    <property type="project" value="UniProtKB-UniRule"/>
</dbReference>
<evidence type="ECO:0000259" key="21">
    <source>
        <dbReference type="PROSITE" id="PS51002"/>
    </source>
</evidence>
<feature type="transmembrane region" description="Helical" evidence="20">
    <location>
        <begin position="347"/>
        <end position="372"/>
    </location>
</feature>
<dbReference type="InterPro" id="IPR016174">
    <property type="entry name" value="Di-haem_cyt_TM"/>
</dbReference>
<evidence type="ECO:0000256" key="6">
    <source>
        <dbReference type="ARBA" id="ARBA00022617"/>
    </source>
</evidence>
<evidence type="ECO:0000313" key="23">
    <source>
        <dbReference type="EMBL" id="UXB59536.1"/>
    </source>
</evidence>
<dbReference type="GO" id="GO:0006122">
    <property type="term" value="P:mitochondrial electron transport, ubiquinol to cytochrome c"/>
    <property type="evidence" value="ECO:0007669"/>
    <property type="project" value="TreeGrafter"/>
</dbReference>
<dbReference type="InterPro" id="IPR030689">
    <property type="entry name" value="Cytochrome_b"/>
</dbReference>
<geneLocation type="mitochondrion" evidence="23"/>
<dbReference type="SMR" id="A0A977JP35"/>
<dbReference type="PANTHER" id="PTHR19271">
    <property type="entry name" value="CYTOCHROME B"/>
    <property type="match status" value="1"/>
</dbReference>
<evidence type="ECO:0000256" key="1">
    <source>
        <dbReference type="ARBA" id="ARBA00002566"/>
    </source>
</evidence>
<dbReference type="PROSITE" id="PS51002">
    <property type="entry name" value="CYTB_NTER"/>
    <property type="match status" value="1"/>
</dbReference>
<evidence type="ECO:0000256" key="16">
    <source>
        <dbReference type="ARBA" id="ARBA00023136"/>
    </source>
</evidence>
<feature type="domain" description="Cytochrome b/b6 N-terminal region profile" evidence="21">
    <location>
        <begin position="1"/>
        <end position="209"/>
    </location>
</feature>
<feature type="binding site" description="axial binding residue" evidence="19">
    <location>
        <position position="196"/>
    </location>
    <ligand>
        <name>heme b</name>
        <dbReference type="ChEBI" id="CHEBI:60344"/>
        <label>b566</label>
    </ligand>
    <ligandPart>
        <name>Fe</name>
        <dbReference type="ChEBI" id="CHEBI:18248"/>
    </ligandPart>
</feature>
<keyword evidence="6 19" id="KW-0349">Heme</keyword>
<dbReference type="InterPro" id="IPR048260">
    <property type="entry name" value="Cytochrome_b_C_euk/bac"/>
</dbReference>
<dbReference type="Pfam" id="PF00032">
    <property type="entry name" value="Cytochrom_B_C"/>
    <property type="match status" value="1"/>
</dbReference>
<keyword evidence="13 19" id="KW-0408">Iron</keyword>
<feature type="transmembrane region" description="Helical" evidence="20">
    <location>
        <begin position="288"/>
        <end position="308"/>
    </location>
</feature>
<evidence type="ECO:0000256" key="4">
    <source>
        <dbReference type="ARBA" id="ARBA00013531"/>
    </source>
</evidence>
<evidence type="ECO:0000256" key="8">
    <source>
        <dbReference type="ARBA" id="ARBA00022692"/>
    </source>
</evidence>
<comment type="similarity">
    <text evidence="17 20">Belongs to the cytochrome b family.</text>
</comment>
<dbReference type="InterPro" id="IPR048259">
    <property type="entry name" value="Cytochrome_b_N_euk/bac"/>
</dbReference>
<dbReference type="GO" id="GO:0045275">
    <property type="term" value="C:respiratory chain complex III"/>
    <property type="evidence" value="ECO:0007669"/>
    <property type="project" value="InterPro"/>
</dbReference>
<dbReference type="CDD" id="cd00290">
    <property type="entry name" value="cytochrome_b_C"/>
    <property type="match status" value="1"/>
</dbReference>
<keyword evidence="11 20" id="KW-0249">Electron transport</keyword>
<organism evidence="23">
    <name type="scientific">Richardsonius balteatus hydrophlox</name>
    <name type="common">Bonneville redside shiner</name>
    <dbReference type="NCBI Taxonomy" id="2978583"/>
    <lineage>
        <taxon>Eukaryota</taxon>
        <taxon>Metazoa</taxon>
        <taxon>Chordata</taxon>
        <taxon>Craniata</taxon>
        <taxon>Vertebrata</taxon>
        <taxon>Euteleostomi</taxon>
        <taxon>Actinopterygii</taxon>
        <taxon>Neopterygii</taxon>
        <taxon>Teleostei</taxon>
        <taxon>Ostariophysi</taxon>
        <taxon>Cypriniformes</taxon>
        <taxon>Leuciscidae</taxon>
        <taxon>Pogonichthyinae</taxon>
        <taxon>Richardsonius</taxon>
    </lineage>
</organism>
<evidence type="ECO:0000256" key="11">
    <source>
        <dbReference type="ARBA" id="ARBA00022982"/>
    </source>
</evidence>
<keyword evidence="8 20" id="KW-0812">Transmembrane</keyword>
<dbReference type="InterPro" id="IPR005798">
    <property type="entry name" value="Cyt_b/b6_C"/>
</dbReference>
<feature type="binding site" description="axial binding residue" evidence="19">
    <location>
        <position position="83"/>
    </location>
    <ligand>
        <name>heme b</name>
        <dbReference type="ChEBI" id="CHEBI:60344"/>
        <label>b562</label>
    </ligand>
    <ligandPart>
        <name>Fe</name>
        <dbReference type="ChEBI" id="CHEBI:18248"/>
    </ligandPart>
</feature>
<feature type="transmembrane region" description="Helical" evidence="20">
    <location>
        <begin position="229"/>
        <end position="250"/>
    </location>
</feature>
<comment type="function">
    <text evidence="1 20">Component of the ubiquinol-cytochrome c reductase complex (complex III or cytochrome b-c1 complex) that is part of the mitochondrial respiratory chain. The b-c1 complex mediates electron transfer from ubiquinol to cytochrome c. Contributes to the generation of a proton gradient across the mitochondrial membrane that is then used for ATP synthesis.</text>
</comment>
<dbReference type="GO" id="GO:0005743">
    <property type="term" value="C:mitochondrial inner membrane"/>
    <property type="evidence" value="ECO:0007669"/>
    <property type="project" value="UniProtKB-SubCell"/>
</dbReference>
<comment type="cofactor">
    <cofactor evidence="19">
        <name>heme</name>
        <dbReference type="ChEBI" id="CHEBI:30413"/>
    </cofactor>
    <text evidence="19">Binds 2 heme groups non-covalently.</text>
</comment>
<dbReference type="PANTHER" id="PTHR19271:SF16">
    <property type="entry name" value="CYTOCHROME B"/>
    <property type="match status" value="1"/>
</dbReference>
<dbReference type="SUPFAM" id="SSF81648">
    <property type="entry name" value="a domain/subunit of cytochrome bc1 complex (Ubiquinol-cytochrome c reductase)"/>
    <property type="match status" value="1"/>
</dbReference>
<evidence type="ECO:0000256" key="7">
    <source>
        <dbReference type="ARBA" id="ARBA00022660"/>
    </source>
</evidence>
<feature type="transmembrane region" description="Helical" evidence="20">
    <location>
        <begin position="29"/>
        <end position="52"/>
    </location>
</feature>
<keyword evidence="15 20" id="KW-0496">Mitochondrion</keyword>
<keyword evidence="16 20" id="KW-0472">Membrane</keyword>
<evidence type="ECO:0000256" key="12">
    <source>
        <dbReference type="ARBA" id="ARBA00022989"/>
    </source>
</evidence>
<evidence type="ECO:0000256" key="2">
    <source>
        <dbReference type="ARBA" id="ARBA00004448"/>
    </source>
</evidence>
<feature type="transmembrane region" description="Helical" evidence="20">
    <location>
        <begin position="113"/>
        <end position="133"/>
    </location>
</feature>
<evidence type="ECO:0000256" key="5">
    <source>
        <dbReference type="ARBA" id="ARBA00022448"/>
    </source>
</evidence>
<dbReference type="EMBL" id="OL457414">
    <property type="protein sequence ID" value="UXB59575.1"/>
    <property type="molecule type" value="Genomic_DNA"/>
</dbReference>
<comment type="subcellular location">
    <subcellularLocation>
        <location evidence="2">Mitochondrion inner membrane</location>
        <topology evidence="2">Multi-pass membrane protein</topology>
    </subcellularLocation>
</comment>
<evidence type="ECO:0000256" key="14">
    <source>
        <dbReference type="ARBA" id="ARBA00023075"/>
    </source>
</evidence>
<dbReference type="CDD" id="cd00284">
    <property type="entry name" value="Cytochrome_b_N"/>
    <property type="match status" value="1"/>
</dbReference>
<dbReference type="PROSITE" id="PS51003">
    <property type="entry name" value="CYTB_CTER"/>
    <property type="match status" value="1"/>
</dbReference>
<evidence type="ECO:0000256" key="18">
    <source>
        <dbReference type="PIRSR" id="PIRSR038885-1"/>
    </source>
</evidence>
<keyword evidence="14" id="KW-0830">Ubiquinone</keyword>
<keyword evidence="10" id="KW-0999">Mitochondrion inner membrane</keyword>
<feature type="transmembrane region" description="Helical" evidence="20">
    <location>
        <begin position="177"/>
        <end position="200"/>
    </location>
</feature>
<dbReference type="InterPro" id="IPR005797">
    <property type="entry name" value="Cyt_b/b6_N"/>
</dbReference>
<evidence type="ECO:0000256" key="20">
    <source>
        <dbReference type="RuleBase" id="RU362117"/>
    </source>
</evidence>
<dbReference type="GO" id="GO:0016491">
    <property type="term" value="F:oxidoreductase activity"/>
    <property type="evidence" value="ECO:0007669"/>
    <property type="project" value="UniProtKB-UniRule"/>
</dbReference>
<evidence type="ECO:0000256" key="3">
    <source>
        <dbReference type="ARBA" id="ARBA00011660"/>
    </source>
</evidence>
<evidence type="ECO:0000256" key="10">
    <source>
        <dbReference type="ARBA" id="ARBA00022792"/>
    </source>
</evidence>
<sequence>MASLRKTHPLMKIANDALVDLPTPSNISVMWNFGSLLGLCLITQILTGLFLAMHYTSDISTAFSSVTHICRDVNYGWLIRNMHANGASFFFICIYMHIARGLYYGSYLYKETWNIGVVLLLLVMMTAFVGYVLPWGQMSFWGATVITNLLSAVPYMGDTLVQWIWGGFSVDNATLTRFFAFHFLFPFVIAGATVLHLLFLHETGSNNPAGLNSDADKISFHPYFSYKDLLGFVLMLLALTSLTLFSPTLLGDPENFTPANPLVTPPHIQPEWYFLFAYAILRSIPNKLGGVLALLFSILVLMVVPILHTSKQRGLTFRPVTQFLFWTLVADMIILTWIGGMPVEHPYIIIGQIASILYFALFLVLAPLAGWVENKALKWA</sequence>
<evidence type="ECO:0000259" key="22">
    <source>
        <dbReference type="PROSITE" id="PS51003"/>
    </source>
</evidence>
<feature type="binding site" description="axial binding residue" evidence="19">
    <location>
        <position position="182"/>
    </location>
    <ligand>
        <name>heme b</name>
        <dbReference type="ChEBI" id="CHEBI:60344"/>
        <label>b562</label>
    </ligand>
    <ligandPart>
        <name>Fe</name>
        <dbReference type="ChEBI" id="CHEBI:18248"/>
    </ligandPart>
</feature>
<dbReference type="GO" id="GO:0008121">
    <property type="term" value="F:quinol-cytochrome-c reductase activity"/>
    <property type="evidence" value="ECO:0007669"/>
    <property type="project" value="InterPro"/>
</dbReference>
<reference evidence="23" key="1">
    <citation type="submission" date="2021-11" db="EMBL/GenBank/DDBJ databases">
        <authorList>
            <person name="Dziedzic E.H."/>
        </authorList>
    </citation>
    <scope>NUCLEOTIDE SEQUENCE</scope>
</reference>
<proteinExistence type="inferred from homology"/>
<evidence type="ECO:0000256" key="19">
    <source>
        <dbReference type="PIRSR" id="PIRSR038885-2"/>
    </source>
</evidence>